<accession>A0A6C0F3H0</accession>
<proteinExistence type="predicted"/>
<dbReference type="EMBL" id="MN739021">
    <property type="protein sequence ID" value="QHT35411.1"/>
    <property type="molecule type" value="Genomic_DNA"/>
</dbReference>
<reference evidence="1" key="1">
    <citation type="journal article" date="2020" name="Nature">
        <title>Giant virus diversity and host interactions through global metagenomics.</title>
        <authorList>
            <person name="Schulz F."/>
            <person name="Roux S."/>
            <person name="Paez-Espino D."/>
            <person name="Jungbluth S."/>
            <person name="Walsh D.A."/>
            <person name="Denef V.J."/>
            <person name="McMahon K.D."/>
            <person name="Konstantinidis K.T."/>
            <person name="Eloe-Fadrosh E.A."/>
            <person name="Kyrpides N.C."/>
            <person name="Woyke T."/>
        </authorList>
    </citation>
    <scope>NUCLEOTIDE SEQUENCE</scope>
    <source>
        <strain evidence="1">GVMAG-M-3300009180-45</strain>
    </source>
</reference>
<sequence>MPTSPYGQVNPTVRRMMVGDASEHTRFIRMASTIAPYAAQNQAAIPNLLGWRNMQASRDVRVIMPILGAFKSFVPNR</sequence>
<organism evidence="1">
    <name type="scientific">viral metagenome</name>
    <dbReference type="NCBI Taxonomy" id="1070528"/>
    <lineage>
        <taxon>unclassified sequences</taxon>
        <taxon>metagenomes</taxon>
        <taxon>organismal metagenomes</taxon>
    </lineage>
</organism>
<dbReference type="AlphaFoldDB" id="A0A6C0F3H0"/>
<evidence type="ECO:0000313" key="1">
    <source>
        <dbReference type="EMBL" id="QHT35411.1"/>
    </source>
</evidence>
<protein>
    <submittedName>
        <fullName evidence="1">Uncharacterized protein</fullName>
    </submittedName>
</protein>
<name>A0A6C0F3H0_9ZZZZ</name>